<evidence type="ECO:0008006" key="3">
    <source>
        <dbReference type="Google" id="ProtNLM"/>
    </source>
</evidence>
<reference evidence="1" key="1">
    <citation type="submission" date="2020-12" db="EMBL/GenBank/DDBJ databases">
        <title>Marinomonas arctica sp. nov., a psychrotolerant bacterium isolated from the Arctic.</title>
        <authorList>
            <person name="Zhang Y."/>
        </authorList>
    </citation>
    <scope>NUCLEOTIDE SEQUENCE</scope>
    <source>
        <strain evidence="1">C1424</strain>
    </source>
</reference>
<sequence length="94" mass="10477">MQLHQINQLAYSSDLESLWQDSLQAGDSLLLIEDGILRTNNINDLRTLIESKKVSLYYLQSDADAYGLSPTIGTALSDSEWVDITLSAQSNISW</sequence>
<dbReference type="EMBL" id="JAEMNX010000002">
    <property type="protein sequence ID" value="MBJ7536662.1"/>
    <property type="molecule type" value="Genomic_DNA"/>
</dbReference>
<proteinExistence type="predicted"/>
<dbReference type="GO" id="GO:0002143">
    <property type="term" value="P:tRNA wobble position uridine thiolation"/>
    <property type="evidence" value="ECO:0007669"/>
    <property type="project" value="InterPro"/>
</dbReference>
<dbReference type="Pfam" id="PF04077">
    <property type="entry name" value="DsrH"/>
    <property type="match status" value="1"/>
</dbReference>
<name>A0A934N0F7_9GAMM</name>
<dbReference type="GO" id="GO:0005737">
    <property type="term" value="C:cytoplasm"/>
    <property type="evidence" value="ECO:0007669"/>
    <property type="project" value="InterPro"/>
</dbReference>
<evidence type="ECO:0000313" key="1">
    <source>
        <dbReference type="EMBL" id="MBJ7536662.1"/>
    </source>
</evidence>
<dbReference type="SUPFAM" id="SSF75169">
    <property type="entry name" value="DsrEFH-like"/>
    <property type="match status" value="1"/>
</dbReference>
<dbReference type="Proteomes" id="UP000628710">
    <property type="component" value="Unassembled WGS sequence"/>
</dbReference>
<protein>
    <recommendedName>
        <fullName evidence="3">Protein TusB</fullName>
    </recommendedName>
</protein>
<evidence type="ECO:0000313" key="2">
    <source>
        <dbReference type="Proteomes" id="UP000628710"/>
    </source>
</evidence>
<accession>A0A934N0F7</accession>
<keyword evidence="2" id="KW-1185">Reference proteome</keyword>
<dbReference type="RefSeq" id="WP_199466840.1">
    <property type="nucleotide sequence ID" value="NZ_JAEMNX010000002.1"/>
</dbReference>
<dbReference type="AlphaFoldDB" id="A0A934N0F7"/>
<dbReference type="Gene3D" id="3.40.1260.10">
    <property type="entry name" value="DsrEFH-like"/>
    <property type="match status" value="1"/>
</dbReference>
<dbReference type="InterPro" id="IPR007215">
    <property type="entry name" value="Sulphur_relay_TusB/DsrH"/>
</dbReference>
<gene>
    <name evidence="1" type="ORF">I8J31_03115</name>
</gene>
<comment type="caution">
    <text evidence="1">The sequence shown here is derived from an EMBL/GenBank/DDBJ whole genome shotgun (WGS) entry which is preliminary data.</text>
</comment>
<organism evidence="1 2">
    <name type="scientific">Marinomonas transparens</name>
    <dbReference type="NCBI Taxonomy" id="2795388"/>
    <lineage>
        <taxon>Bacteria</taxon>
        <taxon>Pseudomonadati</taxon>
        <taxon>Pseudomonadota</taxon>
        <taxon>Gammaproteobacteria</taxon>
        <taxon>Oceanospirillales</taxon>
        <taxon>Oceanospirillaceae</taxon>
        <taxon>Marinomonas</taxon>
    </lineage>
</organism>
<dbReference type="InterPro" id="IPR027396">
    <property type="entry name" value="DsrEFH-like"/>
</dbReference>